<dbReference type="AlphaFoldDB" id="A0A6V7NSR6"/>
<sequence>MLRTKENQSLPLRERLGTAARVSLRASERGILLDALYVQAYGGSGHATGRASAGLGRNRLVRDDRVTLAADNVTSERGCDSVGFTNLRFYDVVVVMPITRSKSVGADNMANLEEVETSVTSGSGEVRELRSQLAALTNLVTQEAAAAQQ</sequence>
<organism evidence="1">
    <name type="scientific">Ananas comosus var. bracteatus</name>
    <name type="common">red pineapple</name>
    <dbReference type="NCBI Taxonomy" id="296719"/>
    <lineage>
        <taxon>Eukaryota</taxon>
        <taxon>Viridiplantae</taxon>
        <taxon>Streptophyta</taxon>
        <taxon>Embryophyta</taxon>
        <taxon>Tracheophyta</taxon>
        <taxon>Spermatophyta</taxon>
        <taxon>Magnoliopsida</taxon>
        <taxon>Liliopsida</taxon>
        <taxon>Poales</taxon>
        <taxon>Bromeliaceae</taxon>
        <taxon>Bromelioideae</taxon>
        <taxon>Ananas</taxon>
    </lineage>
</organism>
<gene>
    <name evidence="1" type="ORF">CB5_LOCUS4854</name>
</gene>
<reference evidence="1" key="1">
    <citation type="submission" date="2020-07" db="EMBL/GenBank/DDBJ databases">
        <authorList>
            <person name="Lin J."/>
        </authorList>
    </citation>
    <scope>NUCLEOTIDE SEQUENCE</scope>
</reference>
<proteinExistence type="predicted"/>
<dbReference type="EMBL" id="LR862141">
    <property type="protein sequence ID" value="CAD1821643.1"/>
    <property type="molecule type" value="Genomic_DNA"/>
</dbReference>
<evidence type="ECO:0000313" key="1">
    <source>
        <dbReference type="EMBL" id="CAD1821643.1"/>
    </source>
</evidence>
<name>A0A6V7NSR6_ANACO</name>
<protein>
    <submittedName>
        <fullName evidence="1">Uncharacterized protein</fullName>
    </submittedName>
</protein>
<accession>A0A6V7NSR6</accession>